<evidence type="ECO:0000313" key="1">
    <source>
        <dbReference type="EMBL" id="UOE41581.1"/>
    </source>
</evidence>
<accession>A0ABY4BUQ4</accession>
<evidence type="ECO:0000313" key="2">
    <source>
        <dbReference type="Proteomes" id="UP000831460"/>
    </source>
</evidence>
<name>A0ABY4BUQ4_9FLAO</name>
<dbReference type="RefSeq" id="WP_243550391.1">
    <property type="nucleotide sequence ID" value="NZ_CP094532.1"/>
</dbReference>
<dbReference type="PANTHER" id="PTHR35609:SF1">
    <property type="entry name" value="MACRO DOMAIN-CONTAINING PROTEIN"/>
    <property type="match status" value="1"/>
</dbReference>
<reference evidence="1 2" key="1">
    <citation type="submission" date="2022-03" db="EMBL/GenBank/DDBJ databases">
        <title>Chryseobacterium sp. isolated from particulate matters in swine house.</title>
        <authorList>
            <person name="Won M."/>
            <person name="Kim S.-J."/>
            <person name="Kwon S.-W."/>
        </authorList>
    </citation>
    <scope>NUCLEOTIDE SEQUENCE [LARGE SCALE GENOMIC DNA]</scope>
    <source>
        <strain evidence="1 2">SC2-2</strain>
    </source>
</reference>
<dbReference type="EMBL" id="CP094532">
    <property type="protein sequence ID" value="UOE41581.1"/>
    <property type="molecule type" value="Genomic_DNA"/>
</dbReference>
<sequence length="331" mass="37013">MWFEKLMGFEEVSHENVQKNIEIVGDSMVSGINAKSYKWGKFEVPTLEELRERIVLEEFSSKISVSETVGNVQRFHCDSENANAVFQAASQFNMLEMVSPRVTPEAGVGIYENDRTQGPACALACGAGTIYRNYFAVVNGQIGQTENNQIDGLEHIGKALGNDEFKLWEMQNGYCFPNENGLHHINTQIAEMTDKDREHLKGKLKVGIQWNSEVTIANPEQIVTQVYSSALPIGYSAHFPPSLWEPLAKIILEATYEATFCTALINFENTGCNKLFLTLVGGGVFANPESWILDAIKRSVQKFQNTPLDVKIVSYGHSNYSVRNMIAELKE</sequence>
<organism evidence="1 2">
    <name type="scientific">Chryseobacterium suipulveris</name>
    <dbReference type="NCBI Taxonomy" id="2929800"/>
    <lineage>
        <taxon>Bacteria</taxon>
        <taxon>Pseudomonadati</taxon>
        <taxon>Bacteroidota</taxon>
        <taxon>Flavobacteriia</taxon>
        <taxon>Flavobacteriales</taxon>
        <taxon>Weeksellaceae</taxon>
        <taxon>Chryseobacterium group</taxon>
        <taxon>Chryseobacterium</taxon>
    </lineage>
</organism>
<gene>
    <name evidence="1" type="ORF">MTP09_02775</name>
</gene>
<proteinExistence type="predicted"/>
<protein>
    <submittedName>
        <fullName evidence="1">Uncharacterized protein</fullName>
    </submittedName>
</protein>
<dbReference type="PANTHER" id="PTHR35609">
    <property type="entry name" value="MACRO DOMAIN-CONTAINING PROTEIN"/>
    <property type="match status" value="1"/>
</dbReference>
<keyword evidence="2" id="KW-1185">Reference proteome</keyword>
<dbReference type="Proteomes" id="UP000831460">
    <property type="component" value="Chromosome"/>
</dbReference>